<dbReference type="PANTHER" id="PTHR11655">
    <property type="entry name" value="60S/50S RIBOSOMAL PROTEIN L6/L9"/>
    <property type="match status" value="1"/>
</dbReference>
<evidence type="ECO:0000256" key="1">
    <source>
        <dbReference type="ARBA" id="ARBA00009356"/>
    </source>
</evidence>
<evidence type="ECO:0000256" key="4">
    <source>
        <dbReference type="ARBA" id="ARBA00022980"/>
    </source>
</evidence>
<accession>L7JRE5</accession>
<dbReference type="SUPFAM" id="SSF56053">
    <property type="entry name" value="Ribosomal protein L6"/>
    <property type="match status" value="2"/>
</dbReference>
<dbReference type="GO" id="GO:0002181">
    <property type="term" value="P:cytoplasmic translation"/>
    <property type="evidence" value="ECO:0007669"/>
    <property type="project" value="TreeGrafter"/>
</dbReference>
<dbReference type="Gene3D" id="3.90.930.12">
    <property type="entry name" value="Ribosomal protein L6, alpha-beta domain"/>
    <property type="match status" value="2"/>
</dbReference>
<dbReference type="InterPro" id="IPR000702">
    <property type="entry name" value="Ribosomal_uL6-like"/>
</dbReference>
<dbReference type="OrthoDB" id="10252633at2759"/>
<keyword evidence="5" id="KW-0687">Ribonucleoprotein</keyword>
<dbReference type="HOGENOM" id="CLU_065464_0_0_1"/>
<comment type="similarity">
    <text evidence="1">Belongs to the universal ribosomal protein uL6 family.</text>
</comment>
<protein>
    <submittedName>
        <fullName evidence="6">60S ribosomal protein L9</fullName>
    </submittedName>
</protein>
<dbReference type="FunCoup" id="L7JRE5">
    <property type="interactions" value="168"/>
</dbReference>
<proteinExistence type="inferred from homology"/>
<evidence type="ECO:0000256" key="5">
    <source>
        <dbReference type="ARBA" id="ARBA00023274"/>
    </source>
</evidence>
<dbReference type="InParanoid" id="L7JRE5"/>
<evidence type="ECO:0000256" key="2">
    <source>
        <dbReference type="ARBA" id="ARBA00022730"/>
    </source>
</evidence>
<dbReference type="VEuPathDB" id="MicrosporidiaDB:THOM_3097"/>
<dbReference type="GO" id="GO:0003735">
    <property type="term" value="F:structural constituent of ribosome"/>
    <property type="evidence" value="ECO:0007669"/>
    <property type="project" value="InterPro"/>
</dbReference>
<gene>
    <name evidence="6" type="ORF">THOM_3097</name>
</gene>
<evidence type="ECO:0000256" key="3">
    <source>
        <dbReference type="ARBA" id="ARBA00022884"/>
    </source>
</evidence>
<keyword evidence="7" id="KW-1185">Reference proteome</keyword>
<dbReference type="FunFam" id="3.90.930.12:FF:000008">
    <property type="entry name" value="50S ribosomal protein L6"/>
    <property type="match status" value="1"/>
</dbReference>
<reference evidence="6 7" key="1">
    <citation type="journal article" date="2012" name="PLoS Pathog.">
        <title>The genome of the obligate intracellular parasite Trachipleistophora hominis: new insights into microsporidian genome dynamics and reductive evolution.</title>
        <authorList>
            <person name="Heinz E."/>
            <person name="Williams T.A."/>
            <person name="Nakjang S."/>
            <person name="Noel C.J."/>
            <person name="Swan D.C."/>
            <person name="Goldberg A.V."/>
            <person name="Harris S.R."/>
            <person name="Weinmaier T."/>
            <person name="Markert S."/>
            <person name="Becher D."/>
            <person name="Bernhardt J."/>
            <person name="Dagan T."/>
            <person name="Hacker C."/>
            <person name="Lucocq J.M."/>
            <person name="Schweder T."/>
            <person name="Rattei T."/>
            <person name="Hall N."/>
            <person name="Hirt R.P."/>
            <person name="Embley T.M."/>
        </authorList>
    </citation>
    <scope>NUCLEOTIDE SEQUENCE [LARGE SCALE GENOMIC DNA]</scope>
</reference>
<organism evidence="6 7">
    <name type="scientific">Trachipleistophora hominis</name>
    <name type="common">Microsporidian parasite</name>
    <dbReference type="NCBI Taxonomy" id="72359"/>
    <lineage>
        <taxon>Eukaryota</taxon>
        <taxon>Fungi</taxon>
        <taxon>Fungi incertae sedis</taxon>
        <taxon>Microsporidia</taxon>
        <taxon>Pleistophoridae</taxon>
        <taxon>Trachipleistophora</taxon>
    </lineage>
</organism>
<dbReference type="STRING" id="72359.L7JRE5"/>
<dbReference type="InterPro" id="IPR036789">
    <property type="entry name" value="Ribosomal_uL6-like_a/b-dom_sf"/>
</dbReference>
<evidence type="ECO:0000313" key="6">
    <source>
        <dbReference type="EMBL" id="ELQ74004.1"/>
    </source>
</evidence>
<dbReference type="AlphaFoldDB" id="L7JRE5"/>
<keyword evidence="4 6" id="KW-0689">Ribosomal protein</keyword>
<dbReference type="OMA" id="CASHITN"/>
<keyword evidence="2" id="KW-0699">rRNA-binding</keyword>
<evidence type="ECO:0000313" key="7">
    <source>
        <dbReference type="Proteomes" id="UP000011185"/>
    </source>
</evidence>
<name>L7JRE5_TRAHO</name>
<keyword evidence="3" id="KW-0694">RNA-binding</keyword>
<sequence length="222" mass="25107">MIGCSTIHTGIVVHFALLSSSIVQQNVKNLFFKIFNPMVEFYTEKKVSIPEGCNVTINEKVLSIECNGKRVVRNFSHLVLTMDIHEGNIRLRLWNARRQERSKLITCASHITNMILGVTKGYEYVLKAAYVHFPISFDIQDSGKKLVVKNYLGEKTSRYFNMRGDSVARLGTDKDTVVISGTSIEDVSQSAGSVQDNCRPKNFDNRKFMDGIYISRRCVVGE</sequence>
<dbReference type="PANTHER" id="PTHR11655:SF16">
    <property type="entry name" value="60S RIBOSOMAL PROTEIN L9"/>
    <property type="match status" value="1"/>
</dbReference>
<dbReference type="GO" id="GO:0022625">
    <property type="term" value="C:cytosolic large ribosomal subunit"/>
    <property type="evidence" value="ECO:0007669"/>
    <property type="project" value="TreeGrafter"/>
</dbReference>
<dbReference type="EMBL" id="JH994091">
    <property type="protein sequence ID" value="ELQ74004.1"/>
    <property type="molecule type" value="Genomic_DNA"/>
</dbReference>
<dbReference type="GO" id="GO:0019843">
    <property type="term" value="F:rRNA binding"/>
    <property type="evidence" value="ECO:0007669"/>
    <property type="project" value="UniProtKB-KW"/>
</dbReference>
<dbReference type="Proteomes" id="UP000011185">
    <property type="component" value="Unassembled WGS sequence"/>
</dbReference>